<dbReference type="EMBL" id="MUBK01000025">
    <property type="protein sequence ID" value="OTA18902.1"/>
    <property type="molecule type" value="Genomic_DNA"/>
</dbReference>
<protein>
    <submittedName>
        <fullName evidence="1">Uncharacterized protein</fullName>
    </submittedName>
</protein>
<evidence type="ECO:0000313" key="1">
    <source>
        <dbReference type="EMBL" id="OTA18902.1"/>
    </source>
</evidence>
<dbReference type="STRING" id="40578.Xbed_02888"/>
<name>A0A1Y2SJ38_9GAMM</name>
<dbReference type="OrthoDB" id="5572038at2"/>
<reference evidence="1 2" key="1">
    <citation type="submission" date="2017-01" db="EMBL/GenBank/DDBJ databases">
        <title>Deconstructing symbiosis and pathogenesis requirements using a combined genomic-metabolomic approach.</title>
        <authorList>
            <person name="Tobias N.J."/>
            <person name="Wolff H."/>
            <person name="Djahanschiri B."/>
            <person name="Ebersberger I."/>
            <person name="Bode H.B."/>
        </authorList>
    </citation>
    <scope>NUCLEOTIDE SEQUENCE [LARGE SCALE GENOMIC DNA]</scope>
    <source>
        <strain evidence="1 2">DSM 4764</strain>
    </source>
</reference>
<organism evidence="1 2">
    <name type="scientific">Xenorhabdus beddingii</name>
    <dbReference type="NCBI Taxonomy" id="40578"/>
    <lineage>
        <taxon>Bacteria</taxon>
        <taxon>Pseudomonadati</taxon>
        <taxon>Pseudomonadota</taxon>
        <taxon>Gammaproteobacteria</taxon>
        <taxon>Enterobacterales</taxon>
        <taxon>Morganellaceae</taxon>
        <taxon>Xenorhabdus</taxon>
    </lineage>
</organism>
<comment type="caution">
    <text evidence="1">The sequence shown here is derived from an EMBL/GenBank/DDBJ whole genome shotgun (WGS) entry which is preliminary data.</text>
</comment>
<dbReference type="RefSeq" id="WP_086113585.1">
    <property type="nucleotide sequence ID" value="NZ_CAWNHF010000129.1"/>
</dbReference>
<dbReference type="Proteomes" id="UP000194204">
    <property type="component" value="Unassembled WGS sequence"/>
</dbReference>
<keyword evidence="2" id="KW-1185">Reference proteome</keyword>
<dbReference type="AlphaFoldDB" id="A0A1Y2SJ38"/>
<accession>A0A1Y2SJ38</accession>
<gene>
    <name evidence="1" type="ORF">Xbed_02888</name>
</gene>
<proteinExistence type="predicted"/>
<evidence type="ECO:0000313" key="2">
    <source>
        <dbReference type="Proteomes" id="UP000194204"/>
    </source>
</evidence>
<sequence length="244" mass="28730">MLIEDILRKTLRLTQYVFAGGAGNKFFYRSELMPATESCRNVDLSIRLKHLHLQQLRTEMEETTKMSQQYDYLIRNRPASGFVGNCGEYSYFAFYHLMKMCPADIRKTYTTNKECPIYVQLPVLLQPYDHTFILIYQADSLSYHPNRFLKFNAIPSDAWVCDPWADIICLAQHYDDVWKNQMAKWHQKGLCIRTVLSDEKLAHNQNYSPLRERTYTNISNGNKFIAHLGTIYPNGKNTVHYWEF</sequence>